<evidence type="ECO:0000256" key="3">
    <source>
        <dbReference type="ARBA" id="ARBA00022729"/>
    </source>
</evidence>
<sequence length="145" mass="16467">MAVIPLQVLANIASVVIGETGPFIKDWVTWNQVFLLIDIISCGAIIFPIVWSIRSLRENSKTDGKAARNLAKLQLFRQFCIVVTAYLFFTRAVVFAVKTMAAYEYQWASNAAEETASLVFYVAIFYMFRPVDKNEYFLLDEGFEG</sequence>
<reference evidence="8" key="2">
    <citation type="journal article" date="2023" name="Int. J. Mol. Sci.">
        <title>De Novo Assembly and Annotation of 11 Diverse Shrub Willow (Salix) Genomes Reveals Novel Gene Organization in Sex-Linked Regions.</title>
        <authorList>
            <person name="Hyden B."/>
            <person name="Feng K."/>
            <person name="Yates T.B."/>
            <person name="Jawdy S."/>
            <person name="Cereghino C."/>
            <person name="Smart L.B."/>
            <person name="Muchero W."/>
        </authorList>
    </citation>
    <scope>NUCLEOTIDE SEQUENCE [LARGE SCALE GENOMIC DNA]</scope>
    <source>
        <tissue evidence="8">Shoot tip</tissue>
    </source>
</reference>
<feature type="transmembrane region" description="Helical" evidence="6">
    <location>
        <begin position="75"/>
        <end position="95"/>
    </location>
</feature>
<feature type="transmembrane region" description="Helical" evidence="6">
    <location>
        <begin position="34"/>
        <end position="54"/>
    </location>
</feature>
<dbReference type="GO" id="GO:0016020">
    <property type="term" value="C:membrane"/>
    <property type="evidence" value="ECO:0007669"/>
    <property type="project" value="UniProtKB-SubCell"/>
</dbReference>
<reference evidence="8" key="1">
    <citation type="submission" date="2022-11" db="EMBL/GenBank/DDBJ databases">
        <authorList>
            <person name="Hyden B.L."/>
            <person name="Feng K."/>
            <person name="Yates T."/>
            <person name="Jawdy S."/>
            <person name="Smart L.B."/>
            <person name="Muchero W."/>
        </authorList>
    </citation>
    <scope>NUCLEOTIDE SEQUENCE</scope>
    <source>
        <tissue evidence="8">Shoot tip</tissue>
    </source>
</reference>
<evidence type="ECO:0000256" key="6">
    <source>
        <dbReference type="SAM" id="Phobius"/>
    </source>
</evidence>
<evidence type="ECO:0000313" key="8">
    <source>
        <dbReference type="EMBL" id="KAJ6750077.1"/>
    </source>
</evidence>
<accession>A0A9Q0VK60</accession>
<protein>
    <recommendedName>
        <fullName evidence="7">GOST seven transmembrane domain-containing protein</fullName>
    </recommendedName>
</protein>
<dbReference type="PANTHER" id="PTHR21229:SF2">
    <property type="entry name" value="RE59932P"/>
    <property type="match status" value="1"/>
</dbReference>
<keyword evidence="5 6" id="KW-0472">Membrane</keyword>
<dbReference type="OrthoDB" id="29657at2759"/>
<evidence type="ECO:0000256" key="4">
    <source>
        <dbReference type="ARBA" id="ARBA00022989"/>
    </source>
</evidence>
<keyword evidence="4 6" id="KW-1133">Transmembrane helix</keyword>
<feature type="domain" description="GOST seven transmembrane" evidence="7">
    <location>
        <begin position="3"/>
        <end position="134"/>
    </location>
</feature>
<evidence type="ECO:0000313" key="9">
    <source>
        <dbReference type="Proteomes" id="UP001151529"/>
    </source>
</evidence>
<proteinExistence type="predicted"/>
<comment type="subcellular location">
    <subcellularLocation>
        <location evidence="1">Membrane</location>
        <topology evidence="1">Multi-pass membrane protein</topology>
    </subcellularLocation>
</comment>
<evidence type="ECO:0000259" key="7">
    <source>
        <dbReference type="Pfam" id="PF06814"/>
    </source>
</evidence>
<evidence type="ECO:0000256" key="5">
    <source>
        <dbReference type="ARBA" id="ARBA00023136"/>
    </source>
</evidence>
<name>A0A9Q0VK60_SALVM</name>
<organism evidence="8 9">
    <name type="scientific">Salix viminalis</name>
    <name type="common">Common osier</name>
    <name type="synonym">Basket willow</name>
    <dbReference type="NCBI Taxonomy" id="40686"/>
    <lineage>
        <taxon>Eukaryota</taxon>
        <taxon>Viridiplantae</taxon>
        <taxon>Streptophyta</taxon>
        <taxon>Embryophyta</taxon>
        <taxon>Tracheophyta</taxon>
        <taxon>Spermatophyta</taxon>
        <taxon>Magnoliopsida</taxon>
        <taxon>eudicotyledons</taxon>
        <taxon>Gunneridae</taxon>
        <taxon>Pentapetalae</taxon>
        <taxon>rosids</taxon>
        <taxon>fabids</taxon>
        <taxon>Malpighiales</taxon>
        <taxon>Salicaceae</taxon>
        <taxon>Saliceae</taxon>
        <taxon>Salix</taxon>
    </lineage>
</organism>
<evidence type="ECO:0000256" key="2">
    <source>
        <dbReference type="ARBA" id="ARBA00022692"/>
    </source>
</evidence>
<keyword evidence="3" id="KW-0732">Signal</keyword>
<dbReference type="Proteomes" id="UP001151529">
    <property type="component" value="Chromosome 16"/>
</dbReference>
<dbReference type="GO" id="GO:0005794">
    <property type="term" value="C:Golgi apparatus"/>
    <property type="evidence" value="ECO:0007669"/>
    <property type="project" value="TreeGrafter"/>
</dbReference>
<gene>
    <name evidence="8" type="ORF">OIU85_000683</name>
</gene>
<dbReference type="InterPro" id="IPR009637">
    <property type="entry name" value="GPR107/GPR108-like"/>
</dbReference>
<keyword evidence="2 6" id="KW-0812">Transmembrane</keyword>
<dbReference type="Pfam" id="PF06814">
    <property type="entry name" value="GOST_TM"/>
    <property type="match status" value="1"/>
</dbReference>
<comment type="caution">
    <text evidence="8">The sequence shown here is derived from an EMBL/GenBank/DDBJ whole genome shotgun (WGS) entry which is preliminary data.</text>
</comment>
<dbReference type="InterPro" id="IPR053937">
    <property type="entry name" value="GOST_TM"/>
</dbReference>
<dbReference type="PANTHER" id="PTHR21229">
    <property type="entry name" value="LUNG SEVEN TRANSMEMBRANE RECEPTOR"/>
    <property type="match status" value="1"/>
</dbReference>
<dbReference type="EMBL" id="JAPFFL010000001">
    <property type="protein sequence ID" value="KAJ6750077.1"/>
    <property type="molecule type" value="Genomic_DNA"/>
</dbReference>
<evidence type="ECO:0000256" key="1">
    <source>
        <dbReference type="ARBA" id="ARBA00004141"/>
    </source>
</evidence>
<dbReference type="AlphaFoldDB" id="A0A9Q0VK60"/>
<keyword evidence="9" id="KW-1185">Reference proteome</keyword>